<dbReference type="Proteomes" id="UP001186944">
    <property type="component" value="Unassembled WGS sequence"/>
</dbReference>
<organism evidence="1 2">
    <name type="scientific">Pinctada imbricata</name>
    <name type="common">Atlantic pearl-oyster</name>
    <name type="synonym">Pinctada martensii</name>
    <dbReference type="NCBI Taxonomy" id="66713"/>
    <lineage>
        <taxon>Eukaryota</taxon>
        <taxon>Metazoa</taxon>
        <taxon>Spiralia</taxon>
        <taxon>Lophotrochozoa</taxon>
        <taxon>Mollusca</taxon>
        <taxon>Bivalvia</taxon>
        <taxon>Autobranchia</taxon>
        <taxon>Pteriomorphia</taxon>
        <taxon>Pterioida</taxon>
        <taxon>Pterioidea</taxon>
        <taxon>Pteriidae</taxon>
        <taxon>Pinctada</taxon>
    </lineage>
</organism>
<reference evidence="1" key="1">
    <citation type="submission" date="2019-08" db="EMBL/GenBank/DDBJ databases">
        <title>The improved chromosome-level genome for the pearl oyster Pinctada fucata martensii using PacBio sequencing and Hi-C.</title>
        <authorList>
            <person name="Zheng Z."/>
        </authorList>
    </citation>
    <scope>NUCLEOTIDE SEQUENCE</scope>
    <source>
        <strain evidence="1">ZZ-2019</strain>
        <tissue evidence="1">Adductor muscle</tissue>
    </source>
</reference>
<gene>
    <name evidence="1" type="ORF">FSP39_013972</name>
</gene>
<sequence>MDHFVDSDDEEEFEGFSQENLLNYVDIICDIDVENSPNDGTVREDEDEGWMREVTPPIIAPFTGLPGLNTPLPENPQAIDFFKSLLILKKRCGM</sequence>
<dbReference type="AlphaFoldDB" id="A0AA89BTY2"/>
<accession>A0AA89BTY2</accession>
<name>A0AA89BTY2_PINIB</name>
<protein>
    <submittedName>
        <fullName evidence="1">Uncharacterized protein</fullName>
    </submittedName>
</protein>
<evidence type="ECO:0000313" key="2">
    <source>
        <dbReference type="Proteomes" id="UP001186944"/>
    </source>
</evidence>
<evidence type="ECO:0000313" key="1">
    <source>
        <dbReference type="EMBL" id="KAK3090714.1"/>
    </source>
</evidence>
<proteinExistence type="predicted"/>
<comment type="caution">
    <text evidence="1">The sequence shown here is derived from an EMBL/GenBank/DDBJ whole genome shotgun (WGS) entry which is preliminary data.</text>
</comment>
<dbReference type="EMBL" id="VSWD01000010">
    <property type="protein sequence ID" value="KAK3090714.1"/>
    <property type="molecule type" value="Genomic_DNA"/>
</dbReference>
<keyword evidence="2" id="KW-1185">Reference proteome</keyword>